<dbReference type="GO" id="GO:0004180">
    <property type="term" value="F:carboxypeptidase activity"/>
    <property type="evidence" value="ECO:0007669"/>
    <property type="project" value="UniProtKB-KW"/>
</dbReference>
<sequence length="116" mass="13053">MIEIKATKFRRPVEIDGRLCAEVGIIPADDKEIPLLAYIAPVRNGGYELVRVVHNDASLANDWYDNNMHNAFEEVAAETFVKSDYGVDFNAKSHFLDAVLGSTEVRYAVDDLFQMD</sequence>
<proteinExistence type="predicted"/>
<gene>
    <name evidence="1" type="ORF">LQV63_12900</name>
</gene>
<organism evidence="1 2">
    <name type="scientific">Paenibacillus profundus</name>
    <dbReference type="NCBI Taxonomy" id="1173085"/>
    <lineage>
        <taxon>Bacteria</taxon>
        <taxon>Bacillati</taxon>
        <taxon>Bacillota</taxon>
        <taxon>Bacilli</taxon>
        <taxon>Bacillales</taxon>
        <taxon>Paenibacillaceae</taxon>
        <taxon>Paenibacillus</taxon>
    </lineage>
</organism>
<comment type="caution">
    <text evidence="1">The sequence shown here is derived from an EMBL/GenBank/DDBJ whole genome shotgun (WGS) entry which is preliminary data.</text>
</comment>
<evidence type="ECO:0000313" key="1">
    <source>
        <dbReference type="EMBL" id="MCE5170210.1"/>
    </source>
</evidence>
<evidence type="ECO:0000313" key="2">
    <source>
        <dbReference type="Proteomes" id="UP001199916"/>
    </source>
</evidence>
<dbReference type="Proteomes" id="UP001199916">
    <property type="component" value="Unassembled WGS sequence"/>
</dbReference>
<dbReference type="RefSeq" id="WP_233697002.1">
    <property type="nucleotide sequence ID" value="NZ_JAJNBZ010000008.1"/>
</dbReference>
<keyword evidence="1" id="KW-0378">Hydrolase</keyword>
<accession>A0ABS8YDY7</accession>
<dbReference type="EMBL" id="JAJNBZ010000008">
    <property type="protein sequence ID" value="MCE5170210.1"/>
    <property type="molecule type" value="Genomic_DNA"/>
</dbReference>
<keyword evidence="1" id="KW-0121">Carboxypeptidase</keyword>
<keyword evidence="1" id="KW-0645">Protease</keyword>
<keyword evidence="2" id="KW-1185">Reference proteome</keyword>
<protein>
    <submittedName>
        <fullName evidence="1">Carboxypeptidase</fullName>
    </submittedName>
</protein>
<name>A0ABS8YDY7_9BACL</name>
<reference evidence="1 2" key="1">
    <citation type="submission" date="2021-11" db="EMBL/GenBank/DDBJ databases">
        <title>Draft genome sequence of Paenibacillus profundus YoMME, a new Gram-positive bacteria with exoelectrogenic properties.</title>
        <authorList>
            <person name="Hubenova Y."/>
            <person name="Hubenova E."/>
            <person name="Manasiev Y."/>
            <person name="Peykov S."/>
            <person name="Mitov M."/>
        </authorList>
    </citation>
    <scope>NUCLEOTIDE SEQUENCE [LARGE SCALE GENOMIC DNA]</scope>
    <source>
        <strain evidence="1 2">YoMME</strain>
    </source>
</reference>